<organism evidence="1 2">
    <name type="scientific">Marinobacter guineae</name>
    <dbReference type="NCBI Taxonomy" id="432303"/>
    <lineage>
        <taxon>Bacteria</taxon>
        <taxon>Pseudomonadati</taxon>
        <taxon>Pseudomonadota</taxon>
        <taxon>Gammaproteobacteria</taxon>
        <taxon>Pseudomonadales</taxon>
        <taxon>Marinobacteraceae</taxon>
        <taxon>Marinobacter</taxon>
    </lineage>
</organism>
<protein>
    <submittedName>
        <fullName evidence="1">Uncharacterized protein</fullName>
    </submittedName>
</protein>
<evidence type="ECO:0000313" key="1">
    <source>
        <dbReference type="EMBL" id="PHQ26399.1"/>
    </source>
</evidence>
<evidence type="ECO:0000313" key="2">
    <source>
        <dbReference type="Proteomes" id="UP000229044"/>
    </source>
</evidence>
<comment type="caution">
    <text evidence="1">The sequence shown here is derived from an EMBL/GenBank/DDBJ whole genome shotgun (WGS) entry which is preliminary data.</text>
</comment>
<gene>
    <name evidence="1" type="ORF">CLH62_02030</name>
</gene>
<proteinExistence type="predicted"/>
<dbReference type="EMBL" id="NTFI01000001">
    <property type="protein sequence ID" value="PHQ26399.1"/>
    <property type="molecule type" value="Genomic_DNA"/>
</dbReference>
<dbReference type="OrthoDB" id="6904836at2"/>
<reference evidence="1 2" key="1">
    <citation type="submission" date="2017-09" db="EMBL/GenBank/DDBJ databases">
        <title>The draft genome sequences of Marinobacter guineae M3B.</title>
        <authorList>
            <person name="Cao J."/>
        </authorList>
    </citation>
    <scope>NUCLEOTIDE SEQUENCE [LARGE SCALE GENOMIC DNA]</scope>
    <source>
        <strain evidence="1 2">M3B</strain>
    </source>
</reference>
<accession>A0A2G1VIQ2</accession>
<dbReference type="AlphaFoldDB" id="A0A2G1VIQ2"/>
<name>A0A2G1VIQ2_9GAMM</name>
<dbReference type="Proteomes" id="UP000229044">
    <property type="component" value="Unassembled WGS sequence"/>
</dbReference>
<keyword evidence="2" id="KW-1185">Reference proteome</keyword>
<dbReference type="RefSeq" id="WP_099616481.1">
    <property type="nucleotide sequence ID" value="NZ_KZ319339.1"/>
</dbReference>
<sequence length="63" mass="7352">MSLLSMFFSEEDRKLHQMRKEYPNPDMHVVGDGTVRLDPKKIRESKEYKAFSAKMKEFAGTAN</sequence>